<organism evidence="1 2">
    <name type="scientific">Leptolyngbya phage Lbo240-yong1</name>
    <dbReference type="NCBI Taxonomy" id="2928836"/>
    <lineage>
        <taxon>Viruses</taxon>
        <taxon>Duplodnaviria</taxon>
        <taxon>Heunggongvirae</taxon>
        <taxon>Uroviricota</taxon>
        <taxon>Caudoviricetes</taxon>
        <taxon>Saffermanviridae</taxon>
        <taxon>Wumpquatrovirus</taxon>
        <taxon>Wumpquatrovirus Lbo240yong1</taxon>
    </lineage>
</organism>
<evidence type="ECO:0000313" key="1">
    <source>
        <dbReference type="EMBL" id="UOL49068.1"/>
    </source>
</evidence>
<keyword evidence="2" id="KW-1185">Reference proteome</keyword>
<evidence type="ECO:0000313" key="2">
    <source>
        <dbReference type="Proteomes" id="UP001164278"/>
    </source>
</evidence>
<reference evidence="1" key="1">
    <citation type="submission" date="2022-03" db="EMBL/GenBank/DDBJ databases">
        <authorList>
            <person name="Li D."/>
            <person name="Zhou Q."/>
            <person name="Cai R."/>
            <person name="Wang F."/>
            <person name="Qian M."/>
            <person name="Liu W."/>
            <person name="Pan L."/>
            <person name="Lin W."/>
            <person name="Tong Y."/>
            <person name="Cao L."/>
        </authorList>
    </citation>
    <scope>NUCLEOTIDE SEQUENCE</scope>
</reference>
<dbReference type="Proteomes" id="UP001164278">
    <property type="component" value="Segment"/>
</dbReference>
<proteinExistence type="predicted"/>
<dbReference type="EMBL" id="OM897575">
    <property type="protein sequence ID" value="UOL49068.1"/>
    <property type="molecule type" value="Genomic_DNA"/>
</dbReference>
<protein>
    <submittedName>
        <fullName evidence="1">Uncharacterized protein</fullName>
    </submittedName>
</protein>
<name>A0A9X9E4Y1_9CAUD</name>
<sequence>MPTRPIFSKADIASSNPVTSGNALSAELATQAFPESQQKRKFFDLFPLGKAATTGATPVELFIDGVQNYRFRLAERSTCIIKAIASYCPNVDGSMTCFELTIAARNVNGFPLILGTQLQVKYPGASTASIVATVDNATQSLIFTATGIAGDGNGRWAMSIIGVSEVTDIG</sequence>
<accession>A0A9X9E4Y1</accession>